<protein>
    <submittedName>
        <fullName evidence="10">ABC transporter ATP-binding protein</fullName>
    </submittedName>
</protein>
<dbReference type="GO" id="GO:0005524">
    <property type="term" value="F:ATP binding"/>
    <property type="evidence" value="ECO:0007669"/>
    <property type="project" value="UniProtKB-KW"/>
</dbReference>
<reference evidence="10 11" key="1">
    <citation type="submission" date="2016-11" db="EMBL/GenBank/DDBJ databases">
        <title>Paenibacillus species isolates.</title>
        <authorList>
            <person name="Beno S.M."/>
        </authorList>
    </citation>
    <scope>NUCLEOTIDE SEQUENCE [LARGE SCALE GENOMIC DNA]</scope>
    <source>
        <strain evidence="10 11">FSL H7-0433</strain>
    </source>
</reference>
<dbReference type="SMART" id="SM00382">
    <property type="entry name" value="AAA"/>
    <property type="match status" value="1"/>
</dbReference>
<gene>
    <name evidence="10" type="ORF">BSO21_17700</name>
</gene>
<dbReference type="InterPro" id="IPR036640">
    <property type="entry name" value="ABC1_TM_sf"/>
</dbReference>
<evidence type="ECO:0000256" key="2">
    <source>
        <dbReference type="ARBA" id="ARBA00022692"/>
    </source>
</evidence>
<feature type="transmembrane region" description="Helical" evidence="7">
    <location>
        <begin position="157"/>
        <end position="174"/>
    </location>
</feature>
<comment type="caution">
    <text evidence="10">The sequence shown here is derived from an EMBL/GenBank/DDBJ whole genome shotgun (WGS) entry which is preliminary data.</text>
</comment>
<dbReference type="Pfam" id="PF00005">
    <property type="entry name" value="ABC_tran"/>
    <property type="match status" value="1"/>
</dbReference>
<accession>A0ABX3GL75</accession>
<dbReference type="SUPFAM" id="SSF90123">
    <property type="entry name" value="ABC transporter transmembrane region"/>
    <property type="match status" value="1"/>
</dbReference>
<dbReference type="Proteomes" id="UP000187158">
    <property type="component" value="Unassembled WGS sequence"/>
</dbReference>
<feature type="domain" description="ABC transporter" evidence="8">
    <location>
        <begin position="331"/>
        <end position="564"/>
    </location>
</feature>
<dbReference type="Pfam" id="PF00664">
    <property type="entry name" value="ABC_membrane"/>
    <property type="match status" value="1"/>
</dbReference>
<dbReference type="PANTHER" id="PTHR43394">
    <property type="entry name" value="ATP-DEPENDENT PERMEASE MDL1, MITOCHONDRIAL"/>
    <property type="match status" value="1"/>
</dbReference>
<evidence type="ECO:0000256" key="1">
    <source>
        <dbReference type="ARBA" id="ARBA00004651"/>
    </source>
</evidence>
<evidence type="ECO:0000256" key="3">
    <source>
        <dbReference type="ARBA" id="ARBA00022741"/>
    </source>
</evidence>
<evidence type="ECO:0000259" key="9">
    <source>
        <dbReference type="PROSITE" id="PS50929"/>
    </source>
</evidence>
<evidence type="ECO:0000259" key="8">
    <source>
        <dbReference type="PROSITE" id="PS50893"/>
    </source>
</evidence>
<organism evidence="10 11">
    <name type="scientific">Paenibacillus odorifer</name>
    <dbReference type="NCBI Taxonomy" id="189426"/>
    <lineage>
        <taxon>Bacteria</taxon>
        <taxon>Bacillati</taxon>
        <taxon>Bacillota</taxon>
        <taxon>Bacilli</taxon>
        <taxon>Bacillales</taxon>
        <taxon>Paenibacillaceae</taxon>
        <taxon>Paenibacillus</taxon>
    </lineage>
</organism>
<dbReference type="InterPro" id="IPR003593">
    <property type="entry name" value="AAA+_ATPase"/>
</dbReference>
<feature type="transmembrane region" description="Helical" evidence="7">
    <location>
        <begin position="55"/>
        <end position="78"/>
    </location>
</feature>
<dbReference type="InterPro" id="IPR027417">
    <property type="entry name" value="P-loop_NTPase"/>
</dbReference>
<dbReference type="CDD" id="cd18548">
    <property type="entry name" value="ABC_6TM_Tm287_like"/>
    <property type="match status" value="1"/>
</dbReference>
<dbReference type="InterPro" id="IPR003439">
    <property type="entry name" value="ABC_transporter-like_ATP-bd"/>
</dbReference>
<keyword evidence="6 7" id="KW-0472">Membrane</keyword>
<dbReference type="PROSITE" id="PS50893">
    <property type="entry name" value="ABC_TRANSPORTER_2"/>
    <property type="match status" value="1"/>
</dbReference>
<name>A0ABX3GL75_9BACL</name>
<dbReference type="Gene3D" id="1.20.1560.10">
    <property type="entry name" value="ABC transporter type 1, transmembrane domain"/>
    <property type="match status" value="1"/>
</dbReference>
<dbReference type="InterPro" id="IPR011527">
    <property type="entry name" value="ABC1_TM_dom"/>
</dbReference>
<dbReference type="SUPFAM" id="SSF52540">
    <property type="entry name" value="P-loop containing nucleoside triphosphate hydrolases"/>
    <property type="match status" value="1"/>
</dbReference>
<feature type="transmembrane region" description="Helical" evidence="7">
    <location>
        <begin position="242"/>
        <end position="262"/>
    </location>
</feature>
<evidence type="ECO:0000256" key="6">
    <source>
        <dbReference type="ARBA" id="ARBA00023136"/>
    </source>
</evidence>
<dbReference type="RefSeq" id="WP_076219295.1">
    <property type="nucleotide sequence ID" value="NZ_MPVM01000011.1"/>
</dbReference>
<evidence type="ECO:0000256" key="7">
    <source>
        <dbReference type="SAM" id="Phobius"/>
    </source>
</evidence>
<feature type="transmembrane region" description="Helical" evidence="7">
    <location>
        <begin position="133"/>
        <end position="151"/>
    </location>
</feature>
<sequence length="577" mass="63197">MALIFSFLKKYKVAAIAALVMMLIELTVELSQPLIISKIIDLGIREKDTSVVWLWGSVLIGSAVVAFTAGVLSSFFAAHASQSFAFDLRDKLYEKVQSFTYEVFNRFATSSLITRLTGDVSQLQDTIFMSLRFMTRVPLVVVGSVIMALVVHVKLGLLLTVALPLLIFFLYWVMKKASLLFRTVQQRLDGVNGVIQENLTGIRLIRVFVRMGYEIERFTVFSGNLMRSTVSALRLTETTMPFVMLIVNAAILAILWFGRIAISNGEATLGQTVAVINYSLRTIGALSAISGLVVTFSRARASSQRVSEVMEAGAGVREGGTLQGEPIQGHVKFEGVCFKYPNSDISVLEDIHFEVAAGERVAIMGATGSGKSSLVSLIPRLYEETEGIIWIDGEKSADIDISRLRRSIGYVPQELQLFSGSIRDNIAWGNEHATLEQIQQAAGAAQIHETVKGLPDGYDTMLGQRGVNLSGGQKQRLTIARALVRKPAMLILDDSTSALDAVTEGLLLEALKDISCTTFLITQKISSTASADLILLLDEGRLIGKGSHKELMASSELYRKIYESQVEEAKQHVQSIN</sequence>
<keyword evidence="4 10" id="KW-0067">ATP-binding</keyword>
<keyword evidence="3" id="KW-0547">Nucleotide-binding</keyword>
<dbReference type="PROSITE" id="PS00211">
    <property type="entry name" value="ABC_TRANSPORTER_1"/>
    <property type="match status" value="1"/>
</dbReference>
<dbReference type="EMBL" id="MPVP01000114">
    <property type="protein sequence ID" value="OMD31130.1"/>
    <property type="molecule type" value="Genomic_DNA"/>
</dbReference>
<dbReference type="InterPro" id="IPR039421">
    <property type="entry name" value="Type_1_exporter"/>
</dbReference>
<evidence type="ECO:0000313" key="10">
    <source>
        <dbReference type="EMBL" id="OMD31130.1"/>
    </source>
</evidence>
<dbReference type="Gene3D" id="3.40.50.300">
    <property type="entry name" value="P-loop containing nucleotide triphosphate hydrolases"/>
    <property type="match status" value="1"/>
</dbReference>
<proteinExistence type="predicted"/>
<feature type="domain" description="ABC transmembrane type-1" evidence="9">
    <location>
        <begin position="16"/>
        <end position="298"/>
    </location>
</feature>
<dbReference type="InterPro" id="IPR017871">
    <property type="entry name" value="ABC_transporter-like_CS"/>
</dbReference>
<feature type="transmembrane region" description="Helical" evidence="7">
    <location>
        <begin position="274"/>
        <end position="296"/>
    </location>
</feature>
<evidence type="ECO:0000256" key="5">
    <source>
        <dbReference type="ARBA" id="ARBA00022989"/>
    </source>
</evidence>
<keyword evidence="11" id="KW-1185">Reference proteome</keyword>
<keyword evidence="2 7" id="KW-0812">Transmembrane</keyword>
<keyword evidence="5 7" id="KW-1133">Transmembrane helix</keyword>
<dbReference type="PANTHER" id="PTHR43394:SF1">
    <property type="entry name" value="ATP-BINDING CASSETTE SUB-FAMILY B MEMBER 10, MITOCHONDRIAL"/>
    <property type="match status" value="1"/>
</dbReference>
<dbReference type="PROSITE" id="PS50929">
    <property type="entry name" value="ABC_TM1F"/>
    <property type="match status" value="1"/>
</dbReference>
<comment type="subcellular location">
    <subcellularLocation>
        <location evidence="1">Cell membrane</location>
        <topology evidence="1">Multi-pass membrane protein</topology>
    </subcellularLocation>
</comment>
<evidence type="ECO:0000313" key="11">
    <source>
        <dbReference type="Proteomes" id="UP000187158"/>
    </source>
</evidence>
<evidence type="ECO:0000256" key="4">
    <source>
        <dbReference type="ARBA" id="ARBA00022840"/>
    </source>
</evidence>